<accession>A0A0F9C9X4</accession>
<sequence length="238" mass="25801">RLTDALTNNYDGMRMDFAYDDLELNWISNSKVSETERSIHDNLPTLVDALLDDLRTNFPTATLVFNGYFVADDPTNYDTYLTNTTGGEYEFFAYSSNTPDATAPLSTSGEALLGLIDDHNLGKWSVASAGGSIVNLAARFNSLALHLLVANSQTYYYYNPGSLSQEIPYYPEWGVQLGDPILEITSSSQLTHVSGALARGISGTGYVPELGGNGKLIYVKLDSGTLSTEAAAIIVRVL</sequence>
<gene>
    <name evidence="1" type="ORF">LCGC14_2692640</name>
</gene>
<name>A0A0F9C9X4_9ZZZZ</name>
<comment type="caution">
    <text evidence="1">The sequence shown here is derived from an EMBL/GenBank/DDBJ whole genome shotgun (WGS) entry which is preliminary data.</text>
</comment>
<dbReference type="AlphaFoldDB" id="A0A0F9C9X4"/>
<organism evidence="1">
    <name type="scientific">marine sediment metagenome</name>
    <dbReference type="NCBI Taxonomy" id="412755"/>
    <lineage>
        <taxon>unclassified sequences</taxon>
        <taxon>metagenomes</taxon>
        <taxon>ecological metagenomes</taxon>
    </lineage>
</organism>
<evidence type="ECO:0000313" key="1">
    <source>
        <dbReference type="EMBL" id="KKK93461.1"/>
    </source>
</evidence>
<protein>
    <submittedName>
        <fullName evidence="1">Uncharacterized protein</fullName>
    </submittedName>
</protein>
<feature type="non-terminal residue" evidence="1">
    <location>
        <position position="1"/>
    </location>
</feature>
<dbReference type="EMBL" id="LAZR01047764">
    <property type="protein sequence ID" value="KKK93461.1"/>
    <property type="molecule type" value="Genomic_DNA"/>
</dbReference>
<proteinExistence type="predicted"/>
<reference evidence="1" key="1">
    <citation type="journal article" date="2015" name="Nature">
        <title>Complex archaea that bridge the gap between prokaryotes and eukaryotes.</title>
        <authorList>
            <person name="Spang A."/>
            <person name="Saw J.H."/>
            <person name="Jorgensen S.L."/>
            <person name="Zaremba-Niedzwiedzka K."/>
            <person name="Martijn J."/>
            <person name="Lind A.E."/>
            <person name="van Eijk R."/>
            <person name="Schleper C."/>
            <person name="Guy L."/>
            <person name="Ettema T.J."/>
        </authorList>
    </citation>
    <scope>NUCLEOTIDE SEQUENCE</scope>
</reference>